<dbReference type="SMART" id="SM00811">
    <property type="entry name" value="Alpha_kinase"/>
    <property type="match status" value="1"/>
</dbReference>
<dbReference type="SUPFAM" id="SSF56112">
    <property type="entry name" value="Protein kinase-like (PK-like)"/>
    <property type="match status" value="1"/>
</dbReference>
<dbReference type="InterPro" id="IPR004166">
    <property type="entry name" value="a-kinase_dom"/>
</dbReference>
<dbReference type="PROSITE" id="PS51158">
    <property type="entry name" value="ALPHA_KINASE"/>
    <property type="match status" value="1"/>
</dbReference>
<dbReference type="GO" id="GO:0004674">
    <property type="term" value="F:protein serine/threonine kinase activity"/>
    <property type="evidence" value="ECO:0007669"/>
    <property type="project" value="UniProtKB-KW"/>
</dbReference>
<gene>
    <name evidence="7" type="ORF">PMEA_00008036</name>
</gene>
<dbReference type="InterPro" id="IPR051852">
    <property type="entry name" value="Alpha-type_PK"/>
</dbReference>
<dbReference type="GO" id="GO:0005524">
    <property type="term" value="F:ATP binding"/>
    <property type="evidence" value="ECO:0007669"/>
    <property type="project" value="UniProtKB-KW"/>
</dbReference>
<evidence type="ECO:0000313" key="7">
    <source>
        <dbReference type="EMBL" id="CAH3119201.1"/>
    </source>
</evidence>
<feature type="domain" description="Alpha-type protein kinase" evidence="6">
    <location>
        <begin position="1"/>
        <end position="162"/>
    </location>
</feature>
<proteinExistence type="predicted"/>
<evidence type="ECO:0000313" key="8">
    <source>
        <dbReference type="Proteomes" id="UP001159428"/>
    </source>
</evidence>
<reference evidence="7 8" key="1">
    <citation type="submission" date="2022-05" db="EMBL/GenBank/DDBJ databases">
        <authorList>
            <consortium name="Genoscope - CEA"/>
            <person name="William W."/>
        </authorList>
    </citation>
    <scope>NUCLEOTIDE SEQUENCE [LARGE SCALE GENOMIC DNA]</scope>
</reference>
<keyword evidence="4" id="KW-0418">Kinase</keyword>
<name>A0AAU9WM98_9CNID</name>
<dbReference type="Pfam" id="PF02816">
    <property type="entry name" value="Alpha_kinase"/>
    <property type="match status" value="1"/>
</dbReference>
<dbReference type="Proteomes" id="UP001159428">
    <property type="component" value="Unassembled WGS sequence"/>
</dbReference>
<sequence length="162" mass="18423">MRNCYRAEISNFPKEFDVPAPNGWVAKVHRTKEPGKTYDLCRKDVQTQAIAQGLGKIFRQKAKGIRGFGEFPKILPTFLVQRQGTTEFLTVEPMINPSNKYRKFINNDGLPTEFGRSCHLGLKCLAFVHWTLVFTRGEFLICDVQGTENALTDLQLASVDRK</sequence>
<evidence type="ECO:0000256" key="3">
    <source>
        <dbReference type="ARBA" id="ARBA00022741"/>
    </source>
</evidence>
<organism evidence="7 8">
    <name type="scientific">Pocillopora meandrina</name>
    <dbReference type="NCBI Taxonomy" id="46732"/>
    <lineage>
        <taxon>Eukaryota</taxon>
        <taxon>Metazoa</taxon>
        <taxon>Cnidaria</taxon>
        <taxon>Anthozoa</taxon>
        <taxon>Hexacorallia</taxon>
        <taxon>Scleractinia</taxon>
        <taxon>Astrocoeniina</taxon>
        <taxon>Pocilloporidae</taxon>
        <taxon>Pocillopora</taxon>
    </lineage>
</organism>
<evidence type="ECO:0000256" key="5">
    <source>
        <dbReference type="ARBA" id="ARBA00022840"/>
    </source>
</evidence>
<comment type="caution">
    <text evidence="7">The sequence shown here is derived from an EMBL/GenBank/DDBJ whole genome shotgun (WGS) entry which is preliminary data.</text>
</comment>
<evidence type="ECO:0000256" key="1">
    <source>
        <dbReference type="ARBA" id="ARBA00022527"/>
    </source>
</evidence>
<dbReference type="InterPro" id="IPR011009">
    <property type="entry name" value="Kinase-like_dom_sf"/>
</dbReference>
<evidence type="ECO:0000259" key="6">
    <source>
        <dbReference type="PROSITE" id="PS51158"/>
    </source>
</evidence>
<dbReference type="Gene3D" id="3.20.200.10">
    <property type="entry name" value="MHCK/EF2 kinase"/>
    <property type="match status" value="1"/>
</dbReference>
<dbReference type="GO" id="GO:1903013">
    <property type="term" value="P:response to differentiation-inducing factor 1"/>
    <property type="evidence" value="ECO:0007669"/>
    <property type="project" value="TreeGrafter"/>
</dbReference>
<evidence type="ECO:0000256" key="2">
    <source>
        <dbReference type="ARBA" id="ARBA00022679"/>
    </source>
</evidence>
<protein>
    <recommendedName>
        <fullName evidence="6">Alpha-type protein kinase domain-containing protein</fullName>
    </recommendedName>
</protein>
<dbReference type="CDD" id="cd04515">
    <property type="entry name" value="Alpha_kinase"/>
    <property type="match status" value="1"/>
</dbReference>
<accession>A0AAU9WM98</accession>
<dbReference type="EMBL" id="CALNXJ010000017">
    <property type="protein sequence ID" value="CAH3119201.1"/>
    <property type="molecule type" value="Genomic_DNA"/>
</dbReference>
<keyword evidence="5" id="KW-0067">ATP-binding</keyword>
<keyword evidence="1" id="KW-0723">Serine/threonine-protein kinase</keyword>
<dbReference type="PANTHER" id="PTHR45992:SF2">
    <property type="entry name" value="EUKARYOTIC ELONGATION FACTOR 2 KINASE"/>
    <property type="match status" value="1"/>
</dbReference>
<dbReference type="AlphaFoldDB" id="A0AAU9WM98"/>
<dbReference type="PANTHER" id="PTHR45992">
    <property type="entry name" value="EUKARYOTIC ELONGATION FACTOR 2 KINASE-RELATED"/>
    <property type="match status" value="1"/>
</dbReference>
<evidence type="ECO:0000256" key="4">
    <source>
        <dbReference type="ARBA" id="ARBA00022777"/>
    </source>
</evidence>
<keyword evidence="2" id="KW-0808">Transferase</keyword>
<keyword evidence="8" id="KW-1185">Reference proteome</keyword>
<keyword evidence="3" id="KW-0547">Nucleotide-binding</keyword>
<dbReference type="GO" id="GO:0031037">
    <property type="term" value="P:myosin II filament disassembly"/>
    <property type="evidence" value="ECO:0007669"/>
    <property type="project" value="TreeGrafter"/>
</dbReference>